<keyword evidence="4" id="KW-0961">Cell wall biogenesis/degradation</keyword>
<dbReference type="GO" id="GO:0071555">
    <property type="term" value="P:cell wall organization"/>
    <property type="evidence" value="ECO:0007669"/>
    <property type="project" value="UniProtKB-KW"/>
</dbReference>
<dbReference type="InterPro" id="IPR036908">
    <property type="entry name" value="RlpA-like_sf"/>
</dbReference>
<evidence type="ECO:0000256" key="2">
    <source>
        <dbReference type="ARBA" id="ARBA00012587"/>
    </source>
</evidence>
<dbReference type="Pfam" id="PF06725">
    <property type="entry name" value="3D"/>
    <property type="match status" value="1"/>
</dbReference>
<dbReference type="GO" id="GO:0019867">
    <property type="term" value="C:outer membrane"/>
    <property type="evidence" value="ECO:0007669"/>
    <property type="project" value="InterPro"/>
</dbReference>
<organism evidence="8 9">
    <name type="scientific">Elstera litoralis</name>
    <dbReference type="NCBI Taxonomy" id="552518"/>
    <lineage>
        <taxon>Bacteria</taxon>
        <taxon>Pseudomonadati</taxon>
        <taxon>Pseudomonadota</taxon>
        <taxon>Alphaproteobacteria</taxon>
        <taxon>Rhodospirillales</taxon>
        <taxon>Rhodospirillaceae</taxon>
        <taxon>Elstera</taxon>
    </lineage>
</organism>
<dbReference type="PROSITE" id="PS51257">
    <property type="entry name" value="PROKAR_LIPOPROTEIN"/>
    <property type="match status" value="1"/>
</dbReference>
<name>A0A0F3IS17_9PROT</name>
<dbReference type="PANTHER" id="PTHR30124">
    <property type="entry name" value="MEMBRANE-BOUND LYTIC MUREIN TRANSGLYCOSYLASE A"/>
    <property type="match status" value="1"/>
</dbReference>
<dbReference type="EMBL" id="LAJY01000271">
    <property type="protein sequence ID" value="KJV09506.1"/>
    <property type="molecule type" value="Genomic_DNA"/>
</dbReference>
<dbReference type="SUPFAM" id="SSF50685">
    <property type="entry name" value="Barwin-like endoglucanases"/>
    <property type="match status" value="1"/>
</dbReference>
<sequence length="409" mass="43870">MVSFSVRAFPASLAPLAAVALLLLSACGEMGASRPTTGTAEPPQPDQVSLKPAKFTDLAEWAQDDLLAAKPALTRSCDRLLTQDENRSVGPAGQGGKVADWRAGCGAIEKASTSAALRQALETHFQPFEVSGRDGRQGLFTGYYEAELRGARRPGGAFQTPLYRRPEDLITVELIDWRADWRGQRIAGRVVEGRLRPYADRKAIEGGSLRGRGLELVWVDDPVDAFFLQIQGSGRVILPDGQVMRVGFAAQNGQAYVPIGRVLADKGAIPRDEVSMQTIRAWLSAHPKDAAEIMNANPSFVFFRELSGEGPLGAQGVALTPGRSLAVDPSFMPLGAPVWLELEDVPGEASKTGPLRRLVVAQDTGGAIRGPVRGDLFWGYGDTAADRAGRMKAKGRYFLLLPRGAAPIS</sequence>
<evidence type="ECO:0000256" key="1">
    <source>
        <dbReference type="ARBA" id="ARBA00001420"/>
    </source>
</evidence>
<reference evidence="8 9" key="1">
    <citation type="submission" date="2015-03" db="EMBL/GenBank/DDBJ databases">
        <title>Draft genome sequence of Elstera litoralis.</title>
        <authorList>
            <person name="Rahalkar M.C."/>
            <person name="Dhakephalkar P.K."/>
            <person name="Pore S.D."/>
            <person name="Arora P."/>
            <person name="Kapse N.G."/>
            <person name="Pandit P.S."/>
        </authorList>
    </citation>
    <scope>NUCLEOTIDE SEQUENCE [LARGE SCALE GENOMIC DNA]</scope>
    <source>
        <strain evidence="8 9">Dia-1</strain>
    </source>
</reference>
<dbReference type="OrthoDB" id="9783686at2"/>
<evidence type="ECO:0000256" key="6">
    <source>
        <dbReference type="SAM" id="SignalP"/>
    </source>
</evidence>
<dbReference type="InterPro" id="IPR026044">
    <property type="entry name" value="MltA"/>
</dbReference>
<dbReference type="InterPro" id="IPR010611">
    <property type="entry name" value="3D_dom"/>
</dbReference>
<keyword evidence="6" id="KW-0732">Signal</keyword>
<evidence type="ECO:0000256" key="3">
    <source>
        <dbReference type="ARBA" id="ARBA00023239"/>
    </source>
</evidence>
<gene>
    <name evidence="8" type="ORF">VZ95_11070</name>
</gene>
<dbReference type="GO" id="GO:0009254">
    <property type="term" value="P:peptidoglycan turnover"/>
    <property type="evidence" value="ECO:0007669"/>
    <property type="project" value="InterPro"/>
</dbReference>
<dbReference type="Pfam" id="PF03562">
    <property type="entry name" value="MltA"/>
    <property type="match status" value="1"/>
</dbReference>
<evidence type="ECO:0000313" key="8">
    <source>
        <dbReference type="EMBL" id="KJV09506.1"/>
    </source>
</evidence>
<accession>A0A0F3IS17</accession>
<dbReference type="PATRIC" id="fig|552518.3.peg.1699"/>
<comment type="catalytic activity">
    <reaction evidence="1">
        <text>Exolytic cleavage of the (1-&gt;4)-beta-glycosidic linkage between N-acetylmuramic acid (MurNAc) and N-acetylglucosamine (GlcNAc) residues in peptidoglycan, from either the reducing or the non-reducing ends of the peptidoglycan chains, with concomitant formation of a 1,6-anhydrobond in the MurNAc residue.</text>
        <dbReference type="EC" id="4.2.2.n1"/>
    </reaction>
</comment>
<evidence type="ECO:0000256" key="4">
    <source>
        <dbReference type="ARBA" id="ARBA00023316"/>
    </source>
</evidence>
<dbReference type="PANTHER" id="PTHR30124:SF0">
    <property type="entry name" value="MEMBRANE-BOUND LYTIC MUREIN TRANSGLYCOSYLASE A"/>
    <property type="match status" value="1"/>
</dbReference>
<dbReference type="CDD" id="cd14485">
    <property type="entry name" value="mltA_like_LT_A"/>
    <property type="match status" value="1"/>
</dbReference>
<protein>
    <recommendedName>
        <fullName evidence="2">peptidoglycan lytic exotransglycosylase</fullName>
        <ecNumber evidence="2">4.2.2.n1</ecNumber>
    </recommendedName>
    <alternativeName>
        <fullName evidence="5">Murein hydrolase A</fullName>
    </alternativeName>
</protein>
<dbReference type="AlphaFoldDB" id="A0A0F3IS17"/>
<dbReference type="GO" id="GO:0004553">
    <property type="term" value="F:hydrolase activity, hydrolyzing O-glycosyl compounds"/>
    <property type="evidence" value="ECO:0007669"/>
    <property type="project" value="InterPro"/>
</dbReference>
<feature type="signal peptide" evidence="6">
    <location>
        <begin position="1"/>
        <end position="31"/>
    </location>
</feature>
<dbReference type="PIRSF" id="PIRSF019422">
    <property type="entry name" value="MltA"/>
    <property type="match status" value="1"/>
</dbReference>
<feature type="chain" id="PRO_5002462381" description="peptidoglycan lytic exotransglycosylase" evidence="6">
    <location>
        <begin position="32"/>
        <end position="409"/>
    </location>
</feature>
<proteinExistence type="predicted"/>
<dbReference type="Proteomes" id="UP000033774">
    <property type="component" value="Unassembled WGS sequence"/>
</dbReference>
<dbReference type="GO" id="GO:0009253">
    <property type="term" value="P:peptidoglycan catabolic process"/>
    <property type="evidence" value="ECO:0007669"/>
    <property type="project" value="TreeGrafter"/>
</dbReference>
<evidence type="ECO:0000256" key="5">
    <source>
        <dbReference type="ARBA" id="ARBA00030918"/>
    </source>
</evidence>
<dbReference type="GO" id="GO:0008933">
    <property type="term" value="F:peptidoglycan lytic transglycosylase activity"/>
    <property type="evidence" value="ECO:0007669"/>
    <property type="project" value="TreeGrafter"/>
</dbReference>
<dbReference type="EC" id="4.2.2.n1" evidence="2"/>
<evidence type="ECO:0000259" key="7">
    <source>
        <dbReference type="SMART" id="SM00925"/>
    </source>
</evidence>
<dbReference type="Gene3D" id="2.40.40.10">
    <property type="entry name" value="RlpA-like domain"/>
    <property type="match status" value="1"/>
</dbReference>
<dbReference type="CDD" id="cd14668">
    <property type="entry name" value="mlta_B"/>
    <property type="match status" value="1"/>
</dbReference>
<keyword evidence="3" id="KW-0456">Lyase</keyword>
<dbReference type="RefSeq" id="WP_045775892.1">
    <property type="nucleotide sequence ID" value="NZ_LAJY01000271.1"/>
</dbReference>
<evidence type="ECO:0000313" key="9">
    <source>
        <dbReference type="Proteomes" id="UP000033774"/>
    </source>
</evidence>
<dbReference type="InterPro" id="IPR005300">
    <property type="entry name" value="MltA_B"/>
</dbReference>
<keyword evidence="9" id="KW-1185">Reference proteome</keyword>
<feature type="domain" description="Lytic transglycosylase MltA" evidence="7">
    <location>
        <begin position="147"/>
        <end position="304"/>
    </location>
</feature>
<dbReference type="SMART" id="SM00925">
    <property type="entry name" value="MltA"/>
    <property type="match status" value="1"/>
</dbReference>
<dbReference type="Gene3D" id="2.40.240.50">
    <property type="entry name" value="Barwin-like endoglucanases"/>
    <property type="match status" value="1"/>
</dbReference>
<comment type="caution">
    <text evidence="8">The sequence shown here is derived from an EMBL/GenBank/DDBJ whole genome shotgun (WGS) entry which is preliminary data.</text>
</comment>